<dbReference type="Proteomes" id="UP000010716">
    <property type="component" value="Unassembled WGS sequence"/>
</dbReference>
<reference evidence="1 3" key="1">
    <citation type="journal article" date="2011" name="J. Bacteriol.">
        <title>Draft genome sequence of the thermoalkaliphilic Caldalkalibacillus thermarum strain TA2.A1.</title>
        <authorList>
            <person name="Kalamorz F."/>
            <person name="Keis S."/>
            <person name="McMillan D.G."/>
            <person name="Olsson K."/>
            <person name="Stanton J.A."/>
            <person name="Stockwell P."/>
            <person name="Black M.A."/>
            <person name="Klingeman D.M."/>
            <person name="Land M.L."/>
            <person name="Han C.S."/>
            <person name="Martin S.L."/>
            <person name="Becher S.A."/>
            <person name="Peddie C.J."/>
            <person name="Morgan H.W."/>
            <person name="Matthies D."/>
            <person name="Preiss L."/>
            <person name="Meier T."/>
            <person name="Brown S.D."/>
            <person name="Cook G.M."/>
        </authorList>
    </citation>
    <scope>NUCLEOTIDE SEQUENCE [LARGE SCALE GENOMIC DNA]</scope>
    <source>
        <strain evidence="1 3">TA2.A1</strain>
    </source>
</reference>
<dbReference type="EMBL" id="AFCE01000071">
    <property type="protein sequence ID" value="EGL83900.1"/>
    <property type="molecule type" value="Genomic_DNA"/>
</dbReference>
<organism evidence="1 3">
    <name type="scientific">Caldalkalibacillus thermarum (strain TA2.A1)</name>
    <dbReference type="NCBI Taxonomy" id="986075"/>
    <lineage>
        <taxon>Bacteria</taxon>
        <taxon>Bacillati</taxon>
        <taxon>Bacillota</taxon>
        <taxon>Bacilli</taxon>
        <taxon>Bacillales</taxon>
        <taxon>Bacillaceae</taxon>
        <taxon>Caldalkalibacillus</taxon>
    </lineage>
</organism>
<reference evidence="2 4" key="2">
    <citation type="journal article" date="2020" name="Extremophiles">
        <title>Genomic analysis of Caldalkalibacillus thermarum TA2.A1 reveals aerobic alkaliphilic metabolism and evolutionary hallmarks linking alkaliphilic bacteria and plant life.</title>
        <authorList>
            <person name="de Jong S.I."/>
            <person name="van den Broek M.A."/>
            <person name="Merkel A.Y."/>
            <person name="de la Torre Cortes P."/>
            <person name="Kalamorz F."/>
            <person name="Cook G.M."/>
            <person name="van Loosdrecht M.C.M."/>
            <person name="McMillan D.G.G."/>
        </authorList>
    </citation>
    <scope>NUCLEOTIDE SEQUENCE [LARGE SCALE GENOMIC DNA]</scope>
    <source>
        <strain evidence="2 4">TA2.A1</strain>
    </source>
</reference>
<evidence type="ECO:0000313" key="4">
    <source>
        <dbReference type="Proteomes" id="UP000825179"/>
    </source>
</evidence>
<keyword evidence="4" id="KW-1185">Reference proteome</keyword>
<dbReference type="Proteomes" id="UP000825179">
    <property type="component" value="Chromosome"/>
</dbReference>
<name>F5L434_CALTT</name>
<reference evidence="2" key="3">
    <citation type="submission" date="2021-08" db="EMBL/GenBank/DDBJ databases">
        <authorList>
            <person name="de Jong S."/>
            <person name="van den Broek M."/>
            <person name="Merkel A."/>
            <person name="de la Torre Cortes P."/>
            <person name="Kalamorz F."/>
            <person name="Cook G."/>
            <person name="van Loosdrecht M."/>
            <person name="McMillan D."/>
        </authorList>
    </citation>
    <scope>NUCLEOTIDE SEQUENCE</scope>
    <source>
        <strain evidence="2">TA2.A1</strain>
    </source>
</reference>
<dbReference type="KEGG" id="cthu:HUR95_08365"/>
<dbReference type="AlphaFoldDB" id="F5L434"/>
<dbReference type="RefSeq" id="WP_007502866.1">
    <property type="nucleotide sequence ID" value="NZ_AFCE01000071.1"/>
</dbReference>
<sequence>MKKIVGFDQKVQLHQLDYMARELPRTDPKELYEKMDDYLARDIGGQKARRNTRTIIFKIWCHVPEAHQPIQQRAIQLFPSLPPAERLLLHWGLTILAYPFVKDFVQEMGYLFRMQDEVSSEQIGRKMKSLYGDRRRVEVATGAVLMSLRSWGVIHAHKQHRHTIAKMIQITSLELKQWLTEVLLRATQSTAMMIEKIHDHPLFFPFEFTISIDELKNDQFSITRQGGGMVMVGLKSRRKKQNASHQEQSSVNSCSL</sequence>
<dbReference type="EMBL" id="CP082237">
    <property type="protein sequence ID" value="QZT35203.1"/>
    <property type="molecule type" value="Genomic_DNA"/>
</dbReference>
<evidence type="ECO:0000313" key="3">
    <source>
        <dbReference type="Proteomes" id="UP000010716"/>
    </source>
</evidence>
<protein>
    <submittedName>
        <fullName evidence="1">Conserved protein, VrlQ family</fullName>
    </submittedName>
</protein>
<evidence type="ECO:0000313" key="1">
    <source>
        <dbReference type="EMBL" id="EGL83900.1"/>
    </source>
</evidence>
<dbReference type="eggNOG" id="ENOG502Z9KN">
    <property type="taxonomic scope" value="Bacteria"/>
</dbReference>
<gene>
    <name evidence="1" type="ORF">CathTA2_0546</name>
    <name evidence="2" type="ORF">HUR95_08365</name>
</gene>
<evidence type="ECO:0000313" key="2">
    <source>
        <dbReference type="EMBL" id="QZT35203.1"/>
    </source>
</evidence>
<accession>F5L434</accession>
<proteinExistence type="predicted"/>